<evidence type="ECO:0000313" key="1">
    <source>
        <dbReference type="EMBL" id="JAD62104.1"/>
    </source>
</evidence>
<name>A0A0A9BDV8_ARUDO</name>
<accession>A0A0A9BDV8</accession>
<reference evidence="1" key="2">
    <citation type="journal article" date="2015" name="Data Brief">
        <title>Shoot transcriptome of the giant reed, Arundo donax.</title>
        <authorList>
            <person name="Barrero R.A."/>
            <person name="Guerrero F.D."/>
            <person name="Moolhuijzen P."/>
            <person name="Goolsby J.A."/>
            <person name="Tidwell J."/>
            <person name="Bellgard S.E."/>
            <person name="Bellgard M.I."/>
        </authorList>
    </citation>
    <scope>NUCLEOTIDE SEQUENCE</scope>
    <source>
        <tissue evidence="1">Shoot tissue taken approximately 20 cm above the soil surface</tissue>
    </source>
</reference>
<dbReference type="AlphaFoldDB" id="A0A0A9BDV8"/>
<organism evidence="1">
    <name type="scientific">Arundo donax</name>
    <name type="common">Giant reed</name>
    <name type="synonym">Donax arundinaceus</name>
    <dbReference type="NCBI Taxonomy" id="35708"/>
    <lineage>
        <taxon>Eukaryota</taxon>
        <taxon>Viridiplantae</taxon>
        <taxon>Streptophyta</taxon>
        <taxon>Embryophyta</taxon>
        <taxon>Tracheophyta</taxon>
        <taxon>Spermatophyta</taxon>
        <taxon>Magnoliopsida</taxon>
        <taxon>Liliopsida</taxon>
        <taxon>Poales</taxon>
        <taxon>Poaceae</taxon>
        <taxon>PACMAD clade</taxon>
        <taxon>Arundinoideae</taxon>
        <taxon>Arundineae</taxon>
        <taxon>Arundo</taxon>
    </lineage>
</organism>
<proteinExistence type="predicted"/>
<sequence length="23" mass="2574">MNKHVATILFLGHVADQASQHKK</sequence>
<dbReference type="EMBL" id="GBRH01235791">
    <property type="protein sequence ID" value="JAD62104.1"/>
    <property type="molecule type" value="Transcribed_RNA"/>
</dbReference>
<reference evidence="1" key="1">
    <citation type="submission" date="2014-09" db="EMBL/GenBank/DDBJ databases">
        <authorList>
            <person name="Magalhaes I.L.F."/>
            <person name="Oliveira U."/>
            <person name="Santos F.R."/>
            <person name="Vidigal T.H.D.A."/>
            <person name="Brescovit A.D."/>
            <person name="Santos A.J."/>
        </authorList>
    </citation>
    <scope>NUCLEOTIDE SEQUENCE</scope>
    <source>
        <tissue evidence="1">Shoot tissue taken approximately 20 cm above the soil surface</tissue>
    </source>
</reference>
<protein>
    <submittedName>
        <fullName evidence="1">Uncharacterized protein</fullName>
    </submittedName>
</protein>